<dbReference type="PROSITE" id="PS50042">
    <property type="entry name" value="CNMP_BINDING_3"/>
    <property type="match status" value="1"/>
</dbReference>
<dbReference type="Gene3D" id="1.10.10.10">
    <property type="entry name" value="Winged helix-like DNA-binding domain superfamily/Winged helix DNA-binding domain"/>
    <property type="match status" value="1"/>
</dbReference>
<feature type="domain" description="HTH crp-type" evidence="5">
    <location>
        <begin position="149"/>
        <end position="222"/>
    </location>
</feature>
<gene>
    <name evidence="6" type="ORF">B7G68_15550</name>
</gene>
<dbReference type="PANTHER" id="PTHR24567">
    <property type="entry name" value="CRP FAMILY TRANSCRIPTIONAL REGULATORY PROTEIN"/>
    <property type="match status" value="1"/>
</dbReference>
<dbReference type="InterPro" id="IPR012318">
    <property type="entry name" value="HTH_CRP"/>
</dbReference>
<dbReference type="InterPro" id="IPR014710">
    <property type="entry name" value="RmlC-like_jellyroll"/>
</dbReference>
<keyword evidence="7" id="KW-1185">Reference proteome</keyword>
<dbReference type="PROSITE" id="PS51063">
    <property type="entry name" value="HTH_CRP_2"/>
    <property type="match status" value="1"/>
</dbReference>
<protein>
    <submittedName>
        <fullName evidence="6">Crp/Fnr family transcriptional regulator</fullName>
    </submittedName>
</protein>
<name>A0ABM6TJB8_9CAUL</name>
<dbReference type="SUPFAM" id="SSF46785">
    <property type="entry name" value="Winged helix' DNA-binding domain"/>
    <property type="match status" value="1"/>
</dbReference>
<keyword evidence="3" id="KW-0804">Transcription</keyword>
<dbReference type="SMART" id="SM00100">
    <property type="entry name" value="cNMP"/>
    <property type="match status" value="1"/>
</dbReference>
<dbReference type="InterPro" id="IPR036388">
    <property type="entry name" value="WH-like_DNA-bd_sf"/>
</dbReference>
<dbReference type="Pfam" id="PF13545">
    <property type="entry name" value="HTH_Crp_2"/>
    <property type="match status" value="1"/>
</dbReference>
<dbReference type="InterPro" id="IPR000595">
    <property type="entry name" value="cNMP-bd_dom"/>
</dbReference>
<reference evidence="6 7" key="1">
    <citation type="journal article" date="2015" name="Biotechnol. Bioeng.">
        <title>Genome sequence and phenotypic characterization of Caulobacter segnis.</title>
        <authorList>
            <person name="Patel S."/>
            <person name="Fletcher B."/>
            <person name="Scott D.C."/>
            <person name="Ely B."/>
        </authorList>
    </citation>
    <scope>NUCLEOTIDE SEQUENCE [LARGE SCALE GENOMIC DNA]</scope>
    <source>
        <strain evidence="6 7">TK0059</strain>
    </source>
</reference>
<feature type="domain" description="Cyclic nucleotide-binding" evidence="4">
    <location>
        <begin position="15"/>
        <end position="100"/>
    </location>
</feature>
<evidence type="ECO:0000256" key="3">
    <source>
        <dbReference type="ARBA" id="ARBA00023163"/>
    </source>
</evidence>
<dbReference type="Proteomes" id="UP000240527">
    <property type="component" value="Chromosome"/>
</dbReference>
<accession>A0ABM6TJB8</accession>
<dbReference type="CDD" id="cd00038">
    <property type="entry name" value="CAP_ED"/>
    <property type="match status" value="1"/>
</dbReference>
<evidence type="ECO:0000313" key="6">
    <source>
        <dbReference type="EMBL" id="AVQ03136.1"/>
    </source>
</evidence>
<proteinExistence type="predicted"/>
<dbReference type="SMART" id="SM00419">
    <property type="entry name" value="HTH_CRP"/>
    <property type="match status" value="1"/>
</dbReference>
<evidence type="ECO:0000256" key="2">
    <source>
        <dbReference type="ARBA" id="ARBA00023125"/>
    </source>
</evidence>
<dbReference type="CDD" id="cd00092">
    <property type="entry name" value="HTH_CRP"/>
    <property type="match status" value="1"/>
</dbReference>
<dbReference type="InterPro" id="IPR036390">
    <property type="entry name" value="WH_DNA-bd_sf"/>
</dbReference>
<evidence type="ECO:0000256" key="1">
    <source>
        <dbReference type="ARBA" id="ARBA00023015"/>
    </source>
</evidence>
<organism evidence="6 7">
    <name type="scientific">Caulobacter segnis</name>
    <dbReference type="NCBI Taxonomy" id="88688"/>
    <lineage>
        <taxon>Bacteria</taxon>
        <taxon>Pseudomonadati</taxon>
        <taxon>Pseudomonadota</taxon>
        <taxon>Alphaproteobacteria</taxon>
        <taxon>Caulobacterales</taxon>
        <taxon>Caulobacteraceae</taxon>
        <taxon>Caulobacter</taxon>
    </lineage>
</organism>
<dbReference type="InterPro" id="IPR018490">
    <property type="entry name" value="cNMP-bd_dom_sf"/>
</dbReference>
<keyword evidence="2" id="KW-0238">DNA-binding</keyword>
<dbReference type="InterPro" id="IPR050397">
    <property type="entry name" value="Env_Response_Regulators"/>
</dbReference>
<dbReference type="SUPFAM" id="SSF51206">
    <property type="entry name" value="cAMP-binding domain-like"/>
    <property type="match status" value="1"/>
</dbReference>
<keyword evidence="1" id="KW-0805">Transcription regulation</keyword>
<evidence type="ECO:0000313" key="7">
    <source>
        <dbReference type="Proteomes" id="UP000240527"/>
    </source>
</evidence>
<dbReference type="Gene3D" id="2.60.120.10">
    <property type="entry name" value="Jelly Rolls"/>
    <property type="match status" value="1"/>
</dbReference>
<dbReference type="Pfam" id="PF00027">
    <property type="entry name" value="cNMP_binding"/>
    <property type="match status" value="1"/>
</dbReference>
<dbReference type="EMBL" id="CP027850">
    <property type="protein sequence ID" value="AVQ03136.1"/>
    <property type="molecule type" value="Genomic_DNA"/>
</dbReference>
<sequence length="231" mass="24793">MFASIAPHSLRGADMFGHLDDVAAADVLGAGTVRPLAAGRVVFSQGDPGSTCHTLLEGRIKIVQARPEGSQSVIRFIGPGEMYGTVAALMGKPFPADAVAVVDSLEIYWTVAAMRQLMARYPEIAMGSAASAGHRLFELQDRVGEMAGEKVEQRIARTLLRLVQQAGRKTEGGIEIDFPITRQELAEMAGSTLHTVSRTLAAWDERGVTASARRRIVVRRLDVLTNLAEAG</sequence>
<evidence type="ECO:0000259" key="4">
    <source>
        <dbReference type="PROSITE" id="PS50042"/>
    </source>
</evidence>
<dbReference type="PANTHER" id="PTHR24567:SF28">
    <property type="entry name" value="LISTERIOLYSIN REGULATORY PROTEIN"/>
    <property type="match status" value="1"/>
</dbReference>
<evidence type="ECO:0000259" key="5">
    <source>
        <dbReference type="PROSITE" id="PS51063"/>
    </source>
</evidence>